<dbReference type="Pfam" id="PF12867">
    <property type="entry name" value="DinB_2"/>
    <property type="match status" value="1"/>
</dbReference>
<evidence type="ECO:0000313" key="2">
    <source>
        <dbReference type="EMBL" id="SDJ65417.1"/>
    </source>
</evidence>
<proteinExistence type="predicted"/>
<protein>
    <submittedName>
        <fullName evidence="2">DinB superfamily protein</fullName>
    </submittedName>
</protein>
<feature type="domain" description="DinB-like" evidence="1">
    <location>
        <begin position="13"/>
        <end position="95"/>
    </location>
</feature>
<keyword evidence="3" id="KW-1185">Reference proteome</keyword>
<accession>A0A1G8VHN9</accession>
<evidence type="ECO:0000313" key="3">
    <source>
        <dbReference type="Proteomes" id="UP000198694"/>
    </source>
</evidence>
<organism evidence="2 3">
    <name type="scientific">Sediminibacillus albus</name>
    <dbReference type="NCBI Taxonomy" id="407036"/>
    <lineage>
        <taxon>Bacteria</taxon>
        <taxon>Bacillati</taxon>
        <taxon>Bacillota</taxon>
        <taxon>Bacilli</taxon>
        <taxon>Bacillales</taxon>
        <taxon>Bacillaceae</taxon>
        <taxon>Sediminibacillus</taxon>
    </lineage>
</organism>
<sequence>MIKARHEVLFNQLNSYRNELLETVEGVTEREADIIPEPFNNNIRWNLGHVYLDQFLWIAEVNKEKAAVPDNFHSWFGFGTSPADFDTETPALETLKSMLKQQPTYIKDMFSSRLEELKKWLFLLLLNQSKKRPVSAFFRFIPRCFLMSYPFQIWQ</sequence>
<dbReference type="RefSeq" id="WP_245690021.1">
    <property type="nucleotide sequence ID" value="NZ_FNFL01000001.1"/>
</dbReference>
<evidence type="ECO:0000259" key="1">
    <source>
        <dbReference type="Pfam" id="PF12867"/>
    </source>
</evidence>
<dbReference type="EMBL" id="FNFL01000001">
    <property type="protein sequence ID" value="SDJ65417.1"/>
    <property type="molecule type" value="Genomic_DNA"/>
</dbReference>
<dbReference type="AlphaFoldDB" id="A0A1G8VHN9"/>
<dbReference type="Gene3D" id="1.20.120.450">
    <property type="entry name" value="dinb family like domain"/>
    <property type="match status" value="1"/>
</dbReference>
<name>A0A1G8VHN9_9BACI</name>
<dbReference type="SUPFAM" id="SSF109854">
    <property type="entry name" value="DinB/YfiT-like putative metalloenzymes"/>
    <property type="match status" value="1"/>
</dbReference>
<dbReference type="Proteomes" id="UP000198694">
    <property type="component" value="Unassembled WGS sequence"/>
</dbReference>
<reference evidence="2 3" key="1">
    <citation type="submission" date="2016-10" db="EMBL/GenBank/DDBJ databases">
        <authorList>
            <person name="de Groot N.N."/>
        </authorList>
    </citation>
    <scope>NUCLEOTIDE SEQUENCE [LARGE SCALE GENOMIC DNA]</scope>
    <source>
        <strain evidence="2 3">CGMCC 1.6502</strain>
    </source>
</reference>
<gene>
    <name evidence="2" type="ORF">SAMN05216243_0110</name>
</gene>
<dbReference type="InterPro" id="IPR034660">
    <property type="entry name" value="DinB/YfiT-like"/>
</dbReference>
<dbReference type="InterPro" id="IPR024775">
    <property type="entry name" value="DinB-like"/>
</dbReference>
<dbReference type="STRING" id="407036.SAMN05216243_0110"/>